<reference evidence="2 3" key="1">
    <citation type="submission" date="2013-02" db="EMBL/GenBank/DDBJ databases">
        <title>The Genome Sequence of Acinetobacter guillouiae NIPH 991.</title>
        <authorList>
            <consortium name="The Broad Institute Genome Sequencing Platform"/>
            <consortium name="The Broad Institute Genome Sequencing Center for Infectious Disease"/>
            <person name="Cerqueira G."/>
            <person name="Feldgarden M."/>
            <person name="Courvalin P."/>
            <person name="Perichon B."/>
            <person name="Grillot-Courvalin C."/>
            <person name="Clermont D."/>
            <person name="Rocha E."/>
            <person name="Yoon E.-J."/>
            <person name="Nemec A."/>
            <person name="Walker B."/>
            <person name="Young S.K."/>
            <person name="Zeng Q."/>
            <person name="Gargeya S."/>
            <person name="Fitzgerald M."/>
            <person name="Haas B."/>
            <person name="Abouelleil A."/>
            <person name="Alvarado L."/>
            <person name="Arachchi H.M."/>
            <person name="Berlin A.M."/>
            <person name="Chapman S.B."/>
            <person name="Dewar J."/>
            <person name="Goldberg J."/>
            <person name="Griggs A."/>
            <person name="Gujja S."/>
            <person name="Hansen M."/>
            <person name="Howarth C."/>
            <person name="Imamovic A."/>
            <person name="Larimer J."/>
            <person name="McCowan C."/>
            <person name="Murphy C."/>
            <person name="Neiman D."/>
            <person name="Pearson M."/>
            <person name="Priest M."/>
            <person name="Roberts A."/>
            <person name="Saif S."/>
            <person name="Shea T."/>
            <person name="Sisk P."/>
            <person name="Sykes S."/>
            <person name="Wortman J."/>
            <person name="Nusbaum C."/>
            <person name="Birren B."/>
        </authorList>
    </citation>
    <scope>NUCLEOTIDE SEQUENCE [LARGE SCALE GENOMIC DNA]</scope>
    <source>
        <strain evidence="2 3">NIPH 991</strain>
    </source>
</reference>
<feature type="region of interest" description="Disordered" evidence="1">
    <location>
        <begin position="1"/>
        <end position="86"/>
    </location>
</feature>
<dbReference type="Proteomes" id="UP000013148">
    <property type="component" value="Unassembled WGS sequence"/>
</dbReference>
<evidence type="ECO:0000313" key="2">
    <source>
        <dbReference type="EMBL" id="ENV15424.1"/>
    </source>
</evidence>
<protein>
    <recommendedName>
        <fullName evidence="4">FAD/NAD(P)-binding domain-containing protein</fullName>
    </recommendedName>
</protein>
<name>N8Y278_ACIGI</name>
<dbReference type="HOGENOM" id="CLU_006937_7_1_6"/>
<feature type="compositionally biased region" description="Basic and acidic residues" evidence="1">
    <location>
        <begin position="40"/>
        <end position="58"/>
    </location>
</feature>
<sequence length="600" mass="67256">MTTETTLATPPKEKSLEQNSTQTTVEDIKQVTQSNTAQDKSLEAKQLKEKVPVEKQVEAKTVTKPAKAKHPKAEVQTPAKAKNKAEVKVETQISAQSKKLEQSVEEKAPKTQHKEAVHIYDTIVVGAGISGIAAAYKMNQAGYNDYVVLEKASRVGGTWRDNNYPGCGCDVPSALYSFSFSPSHKWSHLFAKQPEILSYLEEVVEKYDLGEKIEFNNELISAKWDEAQHIWHLETSKGQYQAKTVIFTTGPITEPALPKLKGIESFKGEMFHSARWNHDYDLTGKRVAVIGTGASAIQFIPQVQPLAKQLIVFQRTAPWVLPKADMELNETAKGIISRFPIIQQTWRNSIAQILNGINFGLRNPKVLEPVNFLSKQLLKLQIKDETLRKAVTPNFTIGCKRLLFANNYYPALQQDNVNLIAHGLVEIDGNTVVAANGERHEVDVIIWGTGFEVSHPPIGKRVYDSNGQVLAERWKNSSPEAYLGASIEHVPNAFLVLGPNILVYDSFIGIAEAQVGYIVDGLLKMREQKFTRFEIKADVLAQHNKRLQKHLKNTVFNAGGCKSYYLDENGRNFAAWPWSLQQLRNQLKQLDLNHYSVSKK</sequence>
<dbReference type="SUPFAM" id="SSF51905">
    <property type="entry name" value="FAD/NAD(P)-binding domain"/>
    <property type="match status" value="2"/>
</dbReference>
<dbReference type="PANTHER" id="PTHR42877">
    <property type="entry name" value="L-ORNITHINE N(5)-MONOOXYGENASE-RELATED"/>
    <property type="match status" value="1"/>
</dbReference>
<dbReference type="Pfam" id="PF13738">
    <property type="entry name" value="Pyr_redox_3"/>
    <property type="match status" value="1"/>
</dbReference>
<dbReference type="AlphaFoldDB" id="N8Y278"/>
<evidence type="ECO:0000256" key="1">
    <source>
        <dbReference type="SAM" id="MobiDB-lite"/>
    </source>
</evidence>
<accession>N8Y278</accession>
<comment type="caution">
    <text evidence="2">The sequence shown here is derived from an EMBL/GenBank/DDBJ whole genome shotgun (WGS) entry which is preliminary data.</text>
</comment>
<gene>
    <name evidence="2" type="ORF">F964_04149</name>
</gene>
<evidence type="ECO:0000313" key="3">
    <source>
        <dbReference type="Proteomes" id="UP000013148"/>
    </source>
</evidence>
<dbReference type="EMBL" id="APPJ01000014">
    <property type="protein sequence ID" value="ENV15424.1"/>
    <property type="molecule type" value="Genomic_DNA"/>
</dbReference>
<dbReference type="PANTHER" id="PTHR42877:SF4">
    <property type="entry name" value="FAD_NAD(P)-BINDING DOMAIN-CONTAINING PROTEIN-RELATED"/>
    <property type="match status" value="1"/>
</dbReference>
<dbReference type="Gene3D" id="3.50.50.60">
    <property type="entry name" value="FAD/NAD(P)-binding domain"/>
    <property type="match status" value="2"/>
</dbReference>
<dbReference type="InterPro" id="IPR051209">
    <property type="entry name" value="FAD-bind_Monooxygenase_sf"/>
</dbReference>
<dbReference type="PATRIC" id="fig|1217656.3.peg.4089"/>
<keyword evidence="3" id="KW-1185">Reference proteome</keyword>
<organism evidence="2 3">
    <name type="scientific">Acinetobacter guillouiae NIPH 991</name>
    <dbReference type="NCBI Taxonomy" id="1217656"/>
    <lineage>
        <taxon>Bacteria</taxon>
        <taxon>Pseudomonadati</taxon>
        <taxon>Pseudomonadota</taxon>
        <taxon>Gammaproteobacteria</taxon>
        <taxon>Moraxellales</taxon>
        <taxon>Moraxellaceae</taxon>
        <taxon>Acinetobacter</taxon>
    </lineage>
</organism>
<dbReference type="InterPro" id="IPR036188">
    <property type="entry name" value="FAD/NAD-bd_sf"/>
</dbReference>
<feature type="compositionally biased region" description="Polar residues" evidence="1">
    <location>
        <begin position="17"/>
        <end position="39"/>
    </location>
</feature>
<proteinExistence type="predicted"/>
<dbReference type="PRINTS" id="PR00469">
    <property type="entry name" value="PNDRDTASEII"/>
</dbReference>
<evidence type="ECO:0008006" key="4">
    <source>
        <dbReference type="Google" id="ProtNLM"/>
    </source>
</evidence>
<dbReference type="eggNOG" id="COG2072">
    <property type="taxonomic scope" value="Bacteria"/>
</dbReference>